<gene>
    <name evidence="2" type="ORF">GCM10012284_49550</name>
</gene>
<dbReference type="Proteomes" id="UP000656042">
    <property type="component" value="Unassembled WGS sequence"/>
</dbReference>
<accession>A0A8J3FR67</accession>
<sequence>MQAGLAVGGVVGGVPGAAEEPDQELTEFPVVLDHQDASEAARLLLRHATTLPCLPGADRRSAFLGVSDSQPKMGVLQESLP</sequence>
<organism evidence="2 3">
    <name type="scientific">Mangrovihabitans endophyticus</name>
    <dbReference type="NCBI Taxonomy" id="1751298"/>
    <lineage>
        <taxon>Bacteria</taxon>
        <taxon>Bacillati</taxon>
        <taxon>Actinomycetota</taxon>
        <taxon>Actinomycetes</taxon>
        <taxon>Micromonosporales</taxon>
        <taxon>Micromonosporaceae</taxon>
        <taxon>Mangrovihabitans</taxon>
    </lineage>
</organism>
<keyword evidence="3" id="KW-1185">Reference proteome</keyword>
<evidence type="ECO:0000256" key="1">
    <source>
        <dbReference type="SAM" id="MobiDB-lite"/>
    </source>
</evidence>
<dbReference type="AlphaFoldDB" id="A0A8J3FR67"/>
<protein>
    <submittedName>
        <fullName evidence="2">Uncharacterized protein</fullName>
    </submittedName>
</protein>
<proteinExistence type="predicted"/>
<reference evidence="2" key="1">
    <citation type="journal article" date="2014" name="Int. J. Syst. Evol. Microbiol.">
        <title>Complete genome sequence of Corynebacterium casei LMG S-19264T (=DSM 44701T), isolated from a smear-ripened cheese.</title>
        <authorList>
            <consortium name="US DOE Joint Genome Institute (JGI-PGF)"/>
            <person name="Walter F."/>
            <person name="Albersmeier A."/>
            <person name="Kalinowski J."/>
            <person name="Ruckert C."/>
        </authorList>
    </citation>
    <scope>NUCLEOTIDE SEQUENCE</scope>
    <source>
        <strain evidence="2">CGMCC 4.7299</strain>
    </source>
</reference>
<name>A0A8J3FR67_9ACTN</name>
<comment type="caution">
    <text evidence="2">The sequence shown here is derived from an EMBL/GenBank/DDBJ whole genome shotgun (WGS) entry which is preliminary data.</text>
</comment>
<reference evidence="2" key="2">
    <citation type="submission" date="2020-09" db="EMBL/GenBank/DDBJ databases">
        <authorList>
            <person name="Sun Q."/>
            <person name="Zhou Y."/>
        </authorList>
    </citation>
    <scope>NUCLEOTIDE SEQUENCE</scope>
    <source>
        <strain evidence="2">CGMCC 4.7299</strain>
    </source>
</reference>
<feature type="region of interest" description="Disordered" evidence="1">
    <location>
        <begin position="1"/>
        <end position="21"/>
    </location>
</feature>
<dbReference type="EMBL" id="BMMX01000031">
    <property type="protein sequence ID" value="GGL08999.1"/>
    <property type="molecule type" value="Genomic_DNA"/>
</dbReference>
<evidence type="ECO:0000313" key="2">
    <source>
        <dbReference type="EMBL" id="GGL08999.1"/>
    </source>
</evidence>
<evidence type="ECO:0000313" key="3">
    <source>
        <dbReference type="Proteomes" id="UP000656042"/>
    </source>
</evidence>
<feature type="compositionally biased region" description="Gly residues" evidence="1">
    <location>
        <begin position="1"/>
        <end position="15"/>
    </location>
</feature>